<dbReference type="Gene3D" id="3.60.21.10">
    <property type="match status" value="1"/>
</dbReference>
<dbReference type="OrthoDB" id="9807890at2"/>
<dbReference type="PANTHER" id="PTHR42850:SF7">
    <property type="entry name" value="BIS(5'-NUCLEOSYL)-TETRAPHOSPHATASE PRPE [ASYMMETRICAL]"/>
    <property type="match status" value="1"/>
</dbReference>
<reference evidence="2 3" key="1">
    <citation type="submission" date="2019-03" db="EMBL/GenBank/DDBJ databases">
        <title>Genomic Encyclopedia of Type Strains, Phase IV (KMG-IV): sequencing the most valuable type-strain genomes for metagenomic binning, comparative biology and taxonomic classification.</title>
        <authorList>
            <person name="Goeker M."/>
        </authorList>
    </citation>
    <scope>NUCLEOTIDE SEQUENCE [LARGE SCALE GENOMIC DNA]</scope>
    <source>
        <strain evidence="2 3">DSM 23802</strain>
    </source>
</reference>
<dbReference type="PRINTS" id="PR00114">
    <property type="entry name" value="STPHPHTASE"/>
</dbReference>
<dbReference type="CDD" id="cd07423">
    <property type="entry name" value="MPP_Prp_like"/>
    <property type="match status" value="1"/>
</dbReference>
<feature type="domain" description="Calcineurin-like phosphoesterase" evidence="1">
    <location>
        <begin position="12"/>
        <end position="210"/>
    </location>
</feature>
<dbReference type="EMBL" id="SMAB01000008">
    <property type="protein sequence ID" value="TCS82547.1"/>
    <property type="molecule type" value="Genomic_DNA"/>
</dbReference>
<protein>
    <submittedName>
        <fullName evidence="2">Calcineurin-like phosphoesterase family protein</fullName>
    </submittedName>
</protein>
<evidence type="ECO:0000259" key="1">
    <source>
        <dbReference type="Pfam" id="PF00149"/>
    </source>
</evidence>
<evidence type="ECO:0000313" key="3">
    <source>
        <dbReference type="Proteomes" id="UP000295788"/>
    </source>
</evidence>
<dbReference type="InterPro" id="IPR050126">
    <property type="entry name" value="Ap4A_hydrolase"/>
</dbReference>
<dbReference type="InterPro" id="IPR041780">
    <property type="entry name" value="MPP_PrpE-like"/>
</dbReference>
<evidence type="ECO:0000313" key="2">
    <source>
        <dbReference type="EMBL" id="TCS82547.1"/>
    </source>
</evidence>
<keyword evidence="3" id="KW-1185">Reference proteome</keyword>
<dbReference type="InterPro" id="IPR029052">
    <property type="entry name" value="Metallo-depent_PP-like"/>
</dbReference>
<dbReference type="GO" id="GO:0016791">
    <property type="term" value="F:phosphatase activity"/>
    <property type="evidence" value="ECO:0007669"/>
    <property type="project" value="TreeGrafter"/>
</dbReference>
<dbReference type="InterPro" id="IPR006186">
    <property type="entry name" value="Ser/Thr-sp_prot-phosphatase"/>
</dbReference>
<proteinExistence type="predicted"/>
<sequence length="267" mass="30755">MMNFRIPLEHGIDFVGDVHACYDELIEGMERLGYQKQVDGTYVHPNQRKILFLGDMMSRGPYSLRVMRLVMDLVKNNLAYAIDGNHNWKIARYLMGRNVKMAHGDERFVEELKLYEKENGKQKTEAFKEEMKEFLLSLPSHYIITDKGKDVAVAVHAGIRDQDIGKDSPAIRSFTRYGDTAGLDEKGKPIRRDWTIHHHNDLLIIWGHDPSPSAKVINNTINLDQGCVFGGRLTFLRYPEMEIVQVDAKENYANDQEHPISKHFGRV</sequence>
<dbReference type="PANTHER" id="PTHR42850">
    <property type="entry name" value="METALLOPHOSPHOESTERASE"/>
    <property type="match status" value="1"/>
</dbReference>
<comment type="caution">
    <text evidence="2">The sequence shown here is derived from an EMBL/GenBank/DDBJ whole genome shotgun (WGS) entry which is preliminary data.</text>
</comment>
<dbReference type="AlphaFoldDB" id="A0A4R3KGS2"/>
<dbReference type="Pfam" id="PF00149">
    <property type="entry name" value="Metallophos"/>
    <property type="match status" value="1"/>
</dbReference>
<gene>
    <name evidence="2" type="ORF">EDD72_10836</name>
</gene>
<dbReference type="InterPro" id="IPR004843">
    <property type="entry name" value="Calcineurin-like_PHP"/>
</dbReference>
<name>A0A4R3KGS2_9BACI</name>
<dbReference type="SUPFAM" id="SSF56300">
    <property type="entry name" value="Metallo-dependent phosphatases"/>
    <property type="match status" value="1"/>
</dbReference>
<organism evidence="2 3">
    <name type="scientific">Tepidibacillus fermentans</name>
    <dbReference type="NCBI Taxonomy" id="1281767"/>
    <lineage>
        <taxon>Bacteria</taxon>
        <taxon>Bacillati</taxon>
        <taxon>Bacillota</taxon>
        <taxon>Bacilli</taxon>
        <taxon>Bacillales</taxon>
        <taxon>Bacillaceae</taxon>
        <taxon>Tepidibacillus</taxon>
    </lineage>
</organism>
<dbReference type="GO" id="GO:0005737">
    <property type="term" value="C:cytoplasm"/>
    <property type="evidence" value="ECO:0007669"/>
    <property type="project" value="TreeGrafter"/>
</dbReference>
<dbReference type="Proteomes" id="UP000295788">
    <property type="component" value="Unassembled WGS sequence"/>
</dbReference>
<accession>A0A4R3KGS2</accession>